<protein>
    <submittedName>
        <fullName evidence="1">Uncharacterized protein</fullName>
    </submittedName>
</protein>
<reference evidence="1" key="1">
    <citation type="submission" date="2022-07" db="EMBL/GenBank/DDBJ databases">
        <title>Alkalimarinus sp. nov., isolated from gut of a Alitta virens.</title>
        <authorList>
            <person name="Yang A.I."/>
            <person name="Shin N.-R."/>
        </authorList>
    </citation>
    <scope>NUCLEOTIDE SEQUENCE</scope>
    <source>
        <strain evidence="1">FA028</strain>
    </source>
</reference>
<dbReference type="RefSeq" id="WP_251811855.1">
    <property type="nucleotide sequence ID" value="NZ_CP101527.1"/>
</dbReference>
<sequence length="68" mass="7681">MNTQANDIITSIIERMDQHEAAQLADLCKHFSALDKSNRIEIVETTKLYHSAIQLLLSNQQSEQTIPA</sequence>
<keyword evidence="2" id="KW-1185">Reference proteome</keyword>
<evidence type="ECO:0000313" key="1">
    <source>
        <dbReference type="EMBL" id="UZW76402.1"/>
    </source>
</evidence>
<dbReference type="KEGG" id="asem:NNL22_07385"/>
<proteinExistence type="predicted"/>
<dbReference type="AlphaFoldDB" id="A0A9E8KRQ8"/>
<accession>A0A9E8KRQ8</accession>
<name>A0A9E8KRQ8_9ALTE</name>
<gene>
    <name evidence="1" type="ORF">NNL22_07385</name>
</gene>
<dbReference type="EMBL" id="CP101527">
    <property type="protein sequence ID" value="UZW76402.1"/>
    <property type="molecule type" value="Genomic_DNA"/>
</dbReference>
<organism evidence="1 2">
    <name type="scientific">Alkalimarinus sediminis</name>
    <dbReference type="NCBI Taxonomy" id="1632866"/>
    <lineage>
        <taxon>Bacteria</taxon>
        <taxon>Pseudomonadati</taxon>
        <taxon>Pseudomonadota</taxon>
        <taxon>Gammaproteobacteria</taxon>
        <taxon>Alteromonadales</taxon>
        <taxon>Alteromonadaceae</taxon>
        <taxon>Alkalimarinus</taxon>
    </lineage>
</organism>
<evidence type="ECO:0000313" key="2">
    <source>
        <dbReference type="Proteomes" id="UP001164472"/>
    </source>
</evidence>
<dbReference type="Proteomes" id="UP001164472">
    <property type="component" value="Chromosome"/>
</dbReference>